<organism evidence="2 3">
    <name type="scientific">Lentithecium fluviatile CBS 122367</name>
    <dbReference type="NCBI Taxonomy" id="1168545"/>
    <lineage>
        <taxon>Eukaryota</taxon>
        <taxon>Fungi</taxon>
        <taxon>Dikarya</taxon>
        <taxon>Ascomycota</taxon>
        <taxon>Pezizomycotina</taxon>
        <taxon>Dothideomycetes</taxon>
        <taxon>Pleosporomycetidae</taxon>
        <taxon>Pleosporales</taxon>
        <taxon>Massarineae</taxon>
        <taxon>Lentitheciaceae</taxon>
        <taxon>Lentithecium</taxon>
    </lineage>
</organism>
<feature type="compositionally biased region" description="Pro residues" evidence="1">
    <location>
        <begin position="304"/>
        <end position="314"/>
    </location>
</feature>
<gene>
    <name evidence="2" type="ORF">K458DRAFT_419084</name>
</gene>
<feature type="compositionally biased region" description="Basic and acidic residues" evidence="1">
    <location>
        <begin position="206"/>
        <end position="216"/>
    </location>
</feature>
<dbReference type="AlphaFoldDB" id="A0A6G1IZ07"/>
<protein>
    <submittedName>
        <fullName evidence="2">Uncharacterized protein</fullName>
    </submittedName>
</protein>
<keyword evidence="3" id="KW-1185">Reference proteome</keyword>
<feature type="compositionally biased region" description="Low complexity" evidence="1">
    <location>
        <begin position="332"/>
        <end position="346"/>
    </location>
</feature>
<dbReference type="EMBL" id="MU005584">
    <property type="protein sequence ID" value="KAF2683484.1"/>
    <property type="molecule type" value="Genomic_DNA"/>
</dbReference>
<feature type="compositionally biased region" description="Low complexity" evidence="1">
    <location>
        <begin position="265"/>
        <end position="282"/>
    </location>
</feature>
<evidence type="ECO:0000313" key="3">
    <source>
        <dbReference type="Proteomes" id="UP000799291"/>
    </source>
</evidence>
<feature type="region of interest" description="Disordered" evidence="1">
    <location>
        <begin position="399"/>
        <end position="425"/>
    </location>
</feature>
<feature type="region of interest" description="Disordered" evidence="1">
    <location>
        <begin position="148"/>
        <end position="378"/>
    </location>
</feature>
<evidence type="ECO:0000256" key="1">
    <source>
        <dbReference type="SAM" id="MobiDB-lite"/>
    </source>
</evidence>
<name>A0A6G1IZ07_9PLEO</name>
<sequence length="509" mass="55183">MPPWGRPPGGRGVGRYMEEVEDVYRFQEVDSEDEKHGVLLDAGYHRDFSGKPHFNPDELFFNDMDIRAWERRMADLDGLAYGDDYGYLEDEGYYEDAGEMTMSVTEYEDMVFQGVLDKIRLARATGDPDVQLTTEELEIYQVKLLGPRAPAARPQPPKPRHASAPTVSGSTTTAVASTSSTAPSSGSASARAKKSSRRTSIFGSRRPKEREKEKSSNRTRAPSMSSNASNQQHPPGFVVPGPNGQPVFAPINACHGSMAHDPRARPANSPSRPSSRSASTSSDRLAPAKGPLPNDIARGLRQAPTPPRISPPRDMPGAFPSGSPRSYRAATPPQLSRPASSSSRQSTQDNADPRLPSGSRPRSASIQQAPKLVPLAVPEYKHHTAEPFQYQVAGQLATSSQPQYARRVVSNPADGNYTTAMPRRVPVPVQRATGVQGVQGSQSDPAIVQRAEVSDVDESAGVLADVVPSADDKSYKVQTSKSTTKEGSSGGKERDSERRKKSSRSKRKH</sequence>
<evidence type="ECO:0000313" key="2">
    <source>
        <dbReference type="EMBL" id="KAF2683484.1"/>
    </source>
</evidence>
<reference evidence="2" key="1">
    <citation type="journal article" date="2020" name="Stud. Mycol.">
        <title>101 Dothideomycetes genomes: a test case for predicting lifestyles and emergence of pathogens.</title>
        <authorList>
            <person name="Haridas S."/>
            <person name="Albert R."/>
            <person name="Binder M."/>
            <person name="Bloem J."/>
            <person name="Labutti K."/>
            <person name="Salamov A."/>
            <person name="Andreopoulos B."/>
            <person name="Baker S."/>
            <person name="Barry K."/>
            <person name="Bills G."/>
            <person name="Bluhm B."/>
            <person name="Cannon C."/>
            <person name="Castanera R."/>
            <person name="Culley D."/>
            <person name="Daum C."/>
            <person name="Ezra D."/>
            <person name="Gonzalez J."/>
            <person name="Henrissat B."/>
            <person name="Kuo A."/>
            <person name="Liang C."/>
            <person name="Lipzen A."/>
            <person name="Lutzoni F."/>
            <person name="Magnuson J."/>
            <person name="Mondo S."/>
            <person name="Nolan M."/>
            <person name="Ohm R."/>
            <person name="Pangilinan J."/>
            <person name="Park H.-J."/>
            <person name="Ramirez L."/>
            <person name="Alfaro M."/>
            <person name="Sun H."/>
            <person name="Tritt A."/>
            <person name="Yoshinaga Y."/>
            <person name="Zwiers L.-H."/>
            <person name="Turgeon B."/>
            <person name="Goodwin S."/>
            <person name="Spatafora J."/>
            <person name="Crous P."/>
            <person name="Grigoriev I."/>
        </authorList>
    </citation>
    <scope>NUCLEOTIDE SEQUENCE</scope>
    <source>
        <strain evidence="2">CBS 122367</strain>
    </source>
</reference>
<feature type="region of interest" description="Disordered" evidence="1">
    <location>
        <begin position="451"/>
        <end position="509"/>
    </location>
</feature>
<proteinExistence type="predicted"/>
<feature type="compositionally biased region" description="Low complexity" evidence="1">
    <location>
        <begin position="162"/>
        <end position="190"/>
    </location>
</feature>
<dbReference type="OrthoDB" id="3932653at2759"/>
<accession>A0A6G1IZ07</accession>
<dbReference type="Proteomes" id="UP000799291">
    <property type="component" value="Unassembled WGS sequence"/>
</dbReference>
<feature type="compositionally biased region" description="Basic residues" evidence="1">
    <location>
        <begin position="499"/>
        <end position="509"/>
    </location>
</feature>
<feature type="compositionally biased region" description="Polar residues" evidence="1">
    <location>
        <begin position="218"/>
        <end position="233"/>
    </location>
</feature>